<proteinExistence type="predicted"/>
<feature type="domain" description="MHYT" evidence="2">
    <location>
        <begin position="1"/>
        <end position="192"/>
    </location>
</feature>
<evidence type="ECO:0000259" key="2">
    <source>
        <dbReference type="PROSITE" id="PS50924"/>
    </source>
</evidence>
<evidence type="ECO:0000256" key="1">
    <source>
        <dbReference type="PROSITE-ProRule" id="PRU00244"/>
    </source>
</evidence>
<sequence>MGPWTLVLAIVTSFIGSLIGLSCVARARRECRRRHAVLWTACGAVAIGGVAIWLAHFIAMLGFAVTDSQVRYSAWLTALSAMVAIVFVHIGLSIVTLRRFTAQRLVCAGAVAGVGIAFMHYLGMTAIRFQGDIAYDPLPVLLSVVIAVVAATAAFWFTVVVTATPARLAAALAMAGAVAGVHYTGMAAVSVIVIPAQPAPLDTDAFDLVFPVFVISGLVIAALLWALFTSVGPELGRGQQHAEPGALAGRAH</sequence>
<feature type="transmembrane region" description="Helical" evidence="1">
    <location>
        <begin position="105"/>
        <end position="127"/>
    </location>
</feature>
<accession>A0A3E0HCJ1</accession>
<dbReference type="PROSITE" id="PS50924">
    <property type="entry name" value="MHYT"/>
    <property type="match status" value="1"/>
</dbReference>
<dbReference type="Proteomes" id="UP000256269">
    <property type="component" value="Unassembled WGS sequence"/>
</dbReference>
<dbReference type="RefSeq" id="WP_379800156.1">
    <property type="nucleotide sequence ID" value="NZ_JBHLUJ010000023.1"/>
</dbReference>
<feature type="transmembrane region" description="Helical" evidence="1">
    <location>
        <begin position="37"/>
        <end position="66"/>
    </location>
</feature>
<gene>
    <name evidence="3" type="ORF">BCF44_11018</name>
</gene>
<dbReference type="EMBL" id="QUNO01000010">
    <property type="protein sequence ID" value="REH42524.1"/>
    <property type="molecule type" value="Genomic_DNA"/>
</dbReference>
<feature type="transmembrane region" description="Helical" evidence="1">
    <location>
        <begin position="139"/>
        <end position="161"/>
    </location>
</feature>
<dbReference type="GO" id="GO:0016020">
    <property type="term" value="C:membrane"/>
    <property type="evidence" value="ECO:0007669"/>
    <property type="project" value="UniProtKB-UniRule"/>
</dbReference>
<keyword evidence="1" id="KW-1133">Transmembrane helix</keyword>
<dbReference type="PANTHER" id="PTHR35152">
    <property type="entry name" value="DOMAIN SIGNALLING PROTEIN, PUTATIVE (AFU_ORTHOLOGUE AFUA_5G11310)-RELATED"/>
    <property type="match status" value="1"/>
</dbReference>
<feature type="transmembrane region" description="Helical" evidence="1">
    <location>
        <begin position="6"/>
        <end position="25"/>
    </location>
</feature>
<comment type="caution">
    <text evidence="3">The sequence shown here is derived from an EMBL/GenBank/DDBJ whole genome shotgun (WGS) entry which is preliminary data.</text>
</comment>
<feature type="transmembrane region" description="Helical" evidence="1">
    <location>
        <begin position="168"/>
        <end position="196"/>
    </location>
</feature>
<evidence type="ECO:0000313" key="4">
    <source>
        <dbReference type="Proteomes" id="UP000256269"/>
    </source>
</evidence>
<feature type="transmembrane region" description="Helical" evidence="1">
    <location>
        <begin position="208"/>
        <end position="228"/>
    </location>
</feature>
<keyword evidence="1" id="KW-0472">Membrane</keyword>
<evidence type="ECO:0000313" key="3">
    <source>
        <dbReference type="EMBL" id="REH42524.1"/>
    </source>
</evidence>
<dbReference type="PANTHER" id="PTHR35152:SF1">
    <property type="entry name" value="DOMAIN SIGNALLING PROTEIN, PUTATIVE (AFU_ORTHOLOGUE AFUA_5G11310)-RELATED"/>
    <property type="match status" value="1"/>
</dbReference>
<dbReference type="AlphaFoldDB" id="A0A3E0HCJ1"/>
<organism evidence="3 4">
    <name type="scientific">Kutzneria buriramensis</name>
    <dbReference type="NCBI Taxonomy" id="1045776"/>
    <lineage>
        <taxon>Bacteria</taxon>
        <taxon>Bacillati</taxon>
        <taxon>Actinomycetota</taxon>
        <taxon>Actinomycetes</taxon>
        <taxon>Pseudonocardiales</taxon>
        <taxon>Pseudonocardiaceae</taxon>
        <taxon>Kutzneria</taxon>
    </lineage>
</organism>
<name>A0A3E0HCJ1_9PSEU</name>
<feature type="transmembrane region" description="Helical" evidence="1">
    <location>
        <begin position="72"/>
        <end position="93"/>
    </location>
</feature>
<keyword evidence="1" id="KW-0812">Transmembrane</keyword>
<keyword evidence="4" id="KW-1185">Reference proteome</keyword>
<dbReference type="InterPro" id="IPR005330">
    <property type="entry name" value="MHYT_dom"/>
</dbReference>
<reference evidence="3 4" key="1">
    <citation type="submission" date="2018-08" db="EMBL/GenBank/DDBJ databases">
        <title>Genomic Encyclopedia of Archaeal and Bacterial Type Strains, Phase II (KMG-II): from individual species to whole genera.</title>
        <authorList>
            <person name="Goeker M."/>
        </authorList>
    </citation>
    <scope>NUCLEOTIDE SEQUENCE [LARGE SCALE GENOMIC DNA]</scope>
    <source>
        <strain evidence="3 4">DSM 45791</strain>
    </source>
</reference>
<dbReference type="Pfam" id="PF03707">
    <property type="entry name" value="MHYT"/>
    <property type="match status" value="2"/>
</dbReference>
<protein>
    <submittedName>
        <fullName evidence="3">NO-binding membrane sensor protein with MHYT domain</fullName>
    </submittedName>
</protein>